<evidence type="ECO:0000313" key="2">
    <source>
        <dbReference type="EMBL" id="GEP03295.1"/>
    </source>
</evidence>
<evidence type="ECO:0000313" key="3">
    <source>
        <dbReference type="EMBL" id="GLS64199.1"/>
    </source>
</evidence>
<keyword evidence="1" id="KW-0472">Membrane</keyword>
<dbReference type="OrthoDB" id="5325135at2"/>
<dbReference type="RefSeq" id="WP_147025018.1">
    <property type="nucleotide sequence ID" value="NZ_BJZU01000020.1"/>
</dbReference>
<dbReference type="Proteomes" id="UP001156856">
    <property type="component" value="Unassembled WGS sequence"/>
</dbReference>
<evidence type="ECO:0000313" key="4">
    <source>
        <dbReference type="Proteomes" id="UP000321960"/>
    </source>
</evidence>
<feature type="transmembrane region" description="Helical" evidence="1">
    <location>
        <begin position="36"/>
        <end position="57"/>
    </location>
</feature>
<accession>A0A512J041</accession>
<dbReference type="AlphaFoldDB" id="A0A512J041"/>
<organism evidence="2 4">
    <name type="scientific">Methylobacterium oxalidis</name>
    <dbReference type="NCBI Taxonomy" id="944322"/>
    <lineage>
        <taxon>Bacteria</taxon>
        <taxon>Pseudomonadati</taxon>
        <taxon>Pseudomonadota</taxon>
        <taxon>Alphaproteobacteria</taxon>
        <taxon>Hyphomicrobiales</taxon>
        <taxon>Methylobacteriaceae</taxon>
        <taxon>Methylobacterium</taxon>
    </lineage>
</organism>
<reference evidence="5" key="2">
    <citation type="journal article" date="2019" name="Int. J. Syst. Evol. Microbiol.">
        <title>The Global Catalogue of Microorganisms (GCM) 10K type strain sequencing project: providing services to taxonomists for standard genome sequencing and annotation.</title>
        <authorList>
            <consortium name="The Broad Institute Genomics Platform"/>
            <consortium name="The Broad Institute Genome Sequencing Center for Infectious Disease"/>
            <person name="Wu L."/>
            <person name="Ma J."/>
        </authorList>
    </citation>
    <scope>NUCLEOTIDE SEQUENCE [LARGE SCALE GENOMIC DNA]</scope>
    <source>
        <strain evidence="5">NBRC 107715</strain>
    </source>
</reference>
<reference evidence="3" key="4">
    <citation type="submission" date="2023-01" db="EMBL/GenBank/DDBJ databases">
        <title>Draft genome sequence of Methylobacterium oxalidis strain NBRC 107715.</title>
        <authorList>
            <person name="Sun Q."/>
            <person name="Mori K."/>
        </authorList>
    </citation>
    <scope>NUCLEOTIDE SEQUENCE</scope>
    <source>
        <strain evidence="3">NBRC 107715</strain>
    </source>
</reference>
<dbReference type="Proteomes" id="UP000321960">
    <property type="component" value="Unassembled WGS sequence"/>
</dbReference>
<reference evidence="3" key="1">
    <citation type="journal article" date="2014" name="Int. J. Syst. Evol. Microbiol.">
        <title>Complete genome of a new Firmicutes species belonging to the dominant human colonic microbiota ('Ruminococcus bicirculans') reveals two chromosomes and a selective capacity to utilize plant glucans.</title>
        <authorList>
            <consortium name="NISC Comparative Sequencing Program"/>
            <person name="Wegmann U."/>
            <person name="Louis P."/>
            <person name="Goesmann A."/>
            <person name="Henrissat B."/>
            <person name="Duncan S.H."/>
            <person name="Flint H.J."/>
        </authorList>
    </citation>
    <scope>NUCLEOTIDE SEQUENCE</scope>
    <source>
        <strain evidence="3">NBRC 107715</strain>
    </source>
</reference>
<evidence type="ECO:0000313" key="5">
    <source>
        <dbReference type="Proteomes" id="UP001156856"/>
    </source>
</evidence>
<comment type="caution">
    <text evidence="2">The sequence shown here is derived from an EMBL/GenBank/DDBJ whole genome shotgun (WGS) entry which is preliminary data.</text>
</comment>
<gene>
    <name evidence="3" type="ORF">GCM10007888_25800</name>
    <name evidence="2" type="ORF">MOX02_13330</name>
</gene>
<protein>
    <recommendedName>
        <fullName evidence="6">Flp family type IVb pilin</fullName>
    </recommendedName>
</protein>
<evidence type="ECO:0008006" key="6">
    <source>
        <dbReference type="Google" id="ProtNLM"/>
    </source>
</evidence>
<reference evidence="2 4" key="3">
    <citation type="submission" date="2019-07" db="EMBL/GenBank/DDBJ databases">
        <title>Whole genome shotgun sequence of Methylobacterium oxalidis NBRC 107715.</title>
        <authorList>
            <person name="Hosoyama A."/>
            <person name="Uohara A."/>
            <person name="Ohji S."/>
            <person name="Ichikawa N."/>
        </authorList>
    </citation>
    <scope>NUCLEOTIDE SEQUENCE [LARGE SCALE GENOMIC DNA]</scope>
    <source>
        <strain evidence="2 4">NBRC 107715</strain>
    </source>
</reference>
<sequence length="77" mass="8090">MAKTAEQEGCPTGRACLPRLSGLVSRFGPDRRGATAIEYAMIAGLVFLASVGSYRLYATKLGGVYDMLGTTIGSVMN</sequence>
<evidence type="ECO:0000256" key="1">
    <source>
        <dbReference type="SAM" id="Phobius"/>
    </source>
</evidence>
<keyword evidence="1" id="KW-1133">Transmembrane helix</keyword>
<proteinExistence type="predicted"/>
<keyword evidence="1" id="KW-0812">Transmembrane</keyword>
<dbReference type="EMBL" id="BSPK01000034">
    <property type="protein sequence ID" value="GLS64199.1"/>
    <property type="molecule type" value="Genomic_DNA"/>
</dbReference>
<keyword evidence="5" id="KW-1185">Reference proteome</keyword>
<name>A0A512J041_9HYPH</name>
<dbReference type="EMBL" id="BJZU01000020">
    <property type="protein sequence ID" value="GEP03295.1"/>
    <property type="molecule type" value="Genomic_DNA"/>
</dbReference>